<dbReference type="RefSeq" id="WP_243066982.1">
    <property type="nucleotide sequence ID" value="NZ_JAIVFK010000012.1"/>
</dbReference>
<evidence type="ECO:0000256" key="1">
    <source>
        <dbReference type="SAM" id="SignalP"/>
    </source>
</evidence>
<evidence type="ECO:0000313" key="3">
    <source>
        <dbReference type="Proteomes" id="UP001139104"/>
    </source>
</evidence>
<feature type="signal peptide" evidence="1">
    <location>
        <begin position="1"/>
        <end position="28"/>
    </location>
</feature>
<gene>
    <name evidence="2" type="ORF">K2U94_09565</name>
</gene>
<name>A0ABS9Z5Q9_9HYPH</name>
<dbReference type="EMBL" id="JAIVFP010000001">
    <property type="protein sequence ID" value="MCI4683009.1"/>
    <property type="molecule type" value="Genomic_DNA"/>
</dbReference>
<accession>A0ABS9Z5Q9</accession>
<dbReference type="Proteomes" id="UP001139104">
    <property type="component" value="Unassembled WGS sequence"/>
</dbReference>
<keyword evidence="3" id="KW-1185">Reference proteome</keyword>
<organism evidence="2 3">
    <name type="scientific">Candidatus Rhodoblastus alkanivorans</name>
    <dbReference type="NCBI Taxonomy" id="2954117"/>
    <lineage>
        <taxon>Bacteria</taxon>
        <taxon>Pseudomonadati</taxon>
        <taxon>Pseudomonadota</taxon>
        <taxon>Alphaproteobacteria</taxon>
        <taxon>Hyphomicrobiales</taxon>
        <taxon>Rhodoblastaceae</taxon>
        <taxon>Rhodoblastus</taxon>
    </lineage>
</organism>
<reference evidence="2" key="1">
    <citation type="journal article" date="2022" name="ISME J.">
        <title>Identification of active gaseous-alkane degraders at natural gas seeps.</title>
        <authorList>
            <person name="Farhan Ul Haque M."/>
            <person name="Hernandez M."/>
            <person name="Crombie A.T."/>
            <person name="Murrell J.C."/>
        </authorList>
    </citation>
    <scope>NUCLEOTIDE SEQUENCE</scope>
    <source>
        <strain evidence="2">PC2</strain>
    </source>
</reference>
<proteinExistence type="predicted"/>
<comment type="caution">
    <text evidence="2">The sequence shown here is derived from an EMBL/GenBank/DDBJ whole genome shotgun (WGS) entry which is preliminary data.</text>
</comment>
<sequence>MIRLFPEMILRLVFLLCALSLPECSAAAAPVRPAAPACDYSSLELGPAFQLNADEHVFVDQARERLAVSWDGVTIGYDLDRGGPTSAKEPQRFSREAERRFGRKARPPASLARAGEDVPIEGLAGSAWRKTLPNGRSISISRLYANNYVIKVGPKDSEVYRSFGDALLAGSLCGRPIALMPRPLKRKLKPLVAYFLMDALSSGRLDDYAGWVEYSRVFKAFMSRKEIEAYLYIYGYRSAERISNGPAAITMGPYKGWVFAWNAATLLFHKKDSINFTDVSSYQRDGKVTFKLLGSQPIQGGAENRFGFYTKPLGEIDVRTAGSVKKFHWSWRQGDRDYAADINVTPVMNDGETPPSAFPGHTRRGLVALDATLAPNDVRDLVAAYTSYFRSLGFRFTRRMAVAVAPAFVENEIAKGKLDFLVRDGHSDGDDDDAMVLYRTGFDLEGRKVEKGRTMRIDILFNLKKKPHLWRLPYSNFAMLLERRSREAKNPLVYLDGSCWGVEKAKLAIAHVPASQLMEIAASSPVNFFRNTGRNAMRAVLDGVMQGASFAGLSARLYKLAGYASGREDRFVLPDDPLYPRSEPLARIDRRLQMRRGRAPFKPYTPDGYI</sequence>
<evidence type="ECO:0000313" key="2">
    <source>
        <dbReference type="EMBL" id="MCI4683009.1"/>
    </source>
</evidence>
<protein>
    <submittedName>
        <fullName evidence="2">Uncharacterized protein</fullName>
    </submittedName>
</protein>
<feature type="chain" id="PRO_5046073636" evidence="1">
    <location>
        <begin position="29"/>
        <end position="610"/>
    </location>
</feature>
<keyword evidence="1" id="KW-0732">Signal</keyword>